<evidence type="ECO:0000313" key="2">
    <source>
        <dbReference type="Proteomes" id="UP000533549"/>
    </source>
</evidence>
<gene>
    <name evidence="1" type="ORF">HNP35_001769</name>
</gene>
<organism evidence="1 2">
    <name type="scientific">Flavobacterium notoginsengisoli</name>
    <dbReference type="NCBI Taxonomy" id="1478199"/>
    <lineage>
        <taxon>Bacteria</taxon>
        <taxon>Pseudomonadati</taxon>
        <taxon>Bacteroidota</taxon>
        <taxon>Flavobacteriia</taxon>
        <taxon>Flavobacteriales</taxon>
        <taxon>Flavobacteriaceae</taxon>
        <taxon>Flavobacterium</taxon>
    </lineage>
</organism>
<dbReference type="InterPro" id="IPR018534">
    <property type="entry name" value="Tet_reg_excision_RteC"/>
</dbReference>
<dbReference type="RefSeq" id="WP_184160417.1">
    <property type="nucleotide sequence ID" value="NZ_JACHLB010000002.1"/>
</dbReference>
<reference evidence="1 2" key="1">
    <citation type="submission" date="2020-08" db="EMBL/GenBank/DDBJ databases">
        <title>Functional genomics of gut bacteria from endangered species of beetles.</title>
        <authorList>
            <person name="Carlos-Shanley C."/>
        </authorList>
    </citation>
    <scope>NUCLEOTIDE SEQUENCE [LARGE SCALE GENOMIC DNA]</scope>
    <source>
        <strain evidence="1 2">S00128</strain>
    </source>
</reference>
<protein>
    <recommendedName>
        <fullName evidence="3">Tetracycline regulation of excision, RteC</fullName>
    </recommendedName>
</protein>
<comment type="caution">
    <text evidence="1">The sequence shown here is derived from an EMBL/GenBank/DDBJ whole genome shotgun (WGS) entry which is preliminary data.</text>
</comment>
<name>A0ABR6QBS2_9FLAO</name>
<evidence type="ECO:0008006" key="3">
    <source>
        <dbReference type="Google" id="ProtNLM"/>
    </source>
</evidence>
<keyword evidence="2" id="KW-1185">Reference proteome</keyword>
<dbReference type="Pfam" id="PF09357">
    <property type="entry name" value="RteC"/>
    <property type="match status" value="1"/>
</dbReference>
<sequence length="281" mass="33162">MINNVFTIRNKVLSMENKLGLESLPAFDEAYKMVLFLQELLVELKAEIIQQGFVSIQDEIDFFKIVKPEILGKLIYYNKIFRIETGCPVSSGKMYFRYYLNEFRLLKQEYKNHISNSNFYRYYRSGRTDNDDTYFRLGKINIHDGLNSFVFEVESNFSTYYDYKVARIIANEFLYSYLLSKINQKDELHHKFKNSYNSKDLLWTDSKSALVELIYALYASGVLSHGKISARKIGSVFQALFRIPINDLHHAFHRMKTRAGSRTIFLDHLKNSLEEYMDKEP</sequence>
<proteinExistence type="predicted"/>
<dbReference type="Proteomes" id="UP000533549">
    <property type="component" value="Unassembled WGS sequence"/>
</dbReference>
<evidence type="ECO:0000313" key="1">
    <source>
        <dbReference type="EMBL" id="MBB6386667.1"/>
    </source>
</evidence>
<accession>A0ABR6QBS2</accession>
<dbReference type="EMBL" id="JACHLB010000002">
    <property type="protein sequence ID" value="MBB6386667.1"/>
    <property type="molecule type" value="Genomic_DNA"/>
</dbReference>